<comment type="caution">
    <text evidence="4">The sequence shown here is derived from an EMBL/GenBank/DDBJ whole genome shotgun (WGS) entry which is preliminary data.</text>
</comment>
<organism evidence="4 5">
    <name type="scientific">Halonotius terrestris</name>
    <dbReference type="NCBI Taxonomy" id="2487750"/>
    <lineage>
        <taxon>Archaea</taxon>
        <taxon>Methanobacteriati</taxon>
        <taxon>Methanobacteriota</taxon>
        <taxon>Stenosarchaea group</taxon>
        <taxon>Halobacteria</taxon>
        <taxon>Halobacteriales</taxon>
        <taxon>Haloferacaceae</taxon>
        <taxon>Halonotius</taxon>
    </lineage>
</organism>
<evidence type="ECO:0000259" key="3">
    <source>
        <dbReference type="Pfam" id="PF23994"/>
    </source>
</evidence>
<dbReference type="AlphaFoldDB" id="A0A8J8TDQ3"/>
<evidence type="ECO:0000256" key="1">
    <source>
        <dbReference type="SAM" id="MobiDB-lite"/>
    </source>
</evidence>
<feature type="transmembrane region" description="Helical" evidence="2">
    <location>
        <begin position="49"/>
        <end position="67"/>
    </location>
</feature>
<keyword evidence="2" id="KW-1133">Transmembrane helix</keyword>
<dbReference type="Proteomes" id="UP000705823">
    <property type="component" value="Unassembled WGS sequence"/>
</dbReference>
<proteinExistence type="predicted"/>
<feature type="compositionally biased region" description="Low complexity" evidence="1">
    <location>
        <begin position="29"/>
        <end position="43"/>
    </location>
</feature>
<keyword evidence="2" id="KW-0812">Transmembrane</keyword>
<protein>
    <recommendedName>
        <fullName evidence="3">DUF7312 domain-containing protein</fullName>
    </recommendedName>
</protein>
<feature type="compositionally biased region" description="Acidic residues" evidence="1">
    <location>
        <begin position="8"/>
        <end position="17"/>
    </location>
</feature>
<keyword evidence="5" id="KW-1185">Reference proteome</keyword>
<evidence type="ECO:0000313" key="4">
    <source>
        <dbReference type="EMBL" id="TQQ83532.1"/>
    </source>
</evidence>
<dbReference type="EMBL" id="RKLU01000001">
    <property type="protein sequence ID" value="TQQ83532.1"/>
    <property type="molecule type" value="Genomic_DNA"/>
</dbReference>
<feature type="region of interest" description="Disordered" evidence="1">
    <location>
        <begin position="1"/>
        <end position="43"/>
    </location>
</feature>
<accession>A0A8J8TDQ3</accession>
<gene>
    <name evidence="4" type="ORF">EGH24_01705</name>
</gene>
<dbReference type="Pfam" id="PF23994">
    <property type="entry name" value="DUF7312"/>
    <property type="match status" value="1"/>
</dbReference>
<reference evidence="4" key="1">
    <citation type="submission" date="2019-02" db="EMBL/GenBank/DDBJ databases">
        <title>Halonotius sp. a new haloarchaeum isolated from saline soil.</title>
        <authorList>
            <person name="Duran-Viseras A."/>
            <person name="Sanchez-Porro C."/>
            <person name="Ventosa A."/>
        </authorList>
    </citation>
    <scope>NUCLEOTIDE SEQUENCE</scope>
    <source>
        <strain evidence="4">F15B</strain>
    </source>
</reference>
<dbReference type="RefSeq" id="WP_142978449.1">
    <property type="nucleotide sequence ID" value="NZ_RKLU01000001.1"/>
</dbReference>
<dbReference type="InterPro" id="IPR055736">
    <property type="entry name" value="DUF7312"/>
</dbReference>
<keyword evidence="2" id="KW-0472">Membrane</keyword>
<feature type="domain" description="DUF7312" evidence="3">
    <location>
        <begin position="17"/>
        <end position="66"/>
    </location>
</feature>
<name>A0A8J8TDQ3_9EURY</name>
<evidence type="ECO:0000313" key="5">
    <source>
        <dbReference type="Proteomes" id="UP000705823"/>
    </source>
</evidence>
<sequence>MSQSADPADADDADDADEWRFAVDDVGPEAEPAAPESDSIEPESISAEHAAFVALGVLLTVAVIATGL</sequence>
<evidence type="ECO:0000256" key="2">
    <source>
        <dbReference type="SAM" id="Phobius"/>
    </source>
</evidence>